<proteinExistence type="inferred from homology"/>
<accession>A0A261ET53</accession>
<dbReference type="Gene3D" id="3.40.50.360">
    <property type="match status" value="1"/>
</dbReference>
<dbReference type="PANTHER" id="PTHR10204:SF34">
    <property type="entry name" value="NAD(P)H DEHYDROGENASE [QUINONE] 1 ISOFORM 1"/>
    <property type="match status" value="1"/>
</dbReference>
<gene>
    <name evidence="4" type="ORF">BOCO_0556</name>
</gene>
<reference evidence="4 5" key="1">
    <citation type="journal article" date="2017" name="BMC Genomics">
        <title>Comparative genomic and phylogenomic analyses of the Bifidobacteriaceae family.</title>
        <authorList>
            <person name="Lugli G.A."/>
            <person name="Milani C."/>
            <person name="Turroni F."/>
            <person name="Duranti S."/>
            <person name="Mancabelli L."/>
            <person name="Mangifesta M."/>
            <person name="Ferrario C."/>
            <person name="Modesto M."/>
            <person name="Mattarelli P."/>
            <person name="Jiri K."/>
            <person name="van Sinderen D."/>
            <person name="Ventura M."/>
        </authorList>
    </citation>
    <scope>NUCLEOTIDE SEQUENCE [LARGE SCALE GENOMIC DNA]</scope>
    <source>
        <strain evidence="4 5">DSM 22924</strain>
    </source>
</reference>
<dbReference type="SUPFAM" id="SSF52218">
    <property type="entry name" value="Flavoproteins"/>
    <property type="match status" value="1"/>
</dbReference>
<protein>
    <submittedName>
        <fullName evidence="4">NAD(P)H dehydrogenase</fullName>
    </submittedName>
</protein>
<organism evidence="4 5">
    <name type="scientific">Bombiscardovia coagulans</name>
    <dbReference type="NCBI Taxonomy" id="686666"/>
    <lineage>
        <taxon>Bacteria</taxon>
        <taxon>Bacillati</taxon>
        <taxon>Actinomycetota</taxon>
        <taxon>Actinomycetes</taxon>
        <taxon>Bifidobacteriales</taxon>
        <taxon>Bifidobacteriaceae</taxon>
        <taxon>Bombiscardovia</taxon>
    </lineage>
</organism>
<dbReference type="OrthoDB" id="9798454at2"/>
<feature type="domain" description="Flavodoxin-like fold" evidence="3">
    <location>
        <begin position="1"/>
        <end position="186"/>
    </location>
</feature>
<evidence type="ECO:0000256" key="1">
    <source>
        <dbReference type="ARBA" id="ARBA00006252"/>
    </source>
</evidence>
<dbReference type="InterPro" id="IPR051545">
    <property type="entry name" value="NAD(P)H_dehydrogenase_qn"/>
</dbReference>
<dbReference type="PANTHER" id="PTHR10204">
    <property type="entry name" value="NAD P H OXIDOREDUCTASE-RELATED"/>
    <property type="match status" value="1"/>
</dbReference>
<dbReference type="EMBL" id="MWWS01000004">
    <property type="protein sequence ID" value="OZG50039.1"/>
    <property type="molecule type" value="Genomic_DNA"/>
</dbReference>
<keyword evidence="2" id="KW-0560">Oxidoreductase</keyword>
<dbReference type="GO" id="GO:0003955">
    <property type="term" value="F:NAD(P)H dehydrogenase (quinone) activity"/>
    <property type="evidence" value="ECO:0007669"/>
    <property type="project" value="TreeGrafter"/>
</dbReference>
<dbReference type="InterPro" id="IPR029039">
    <property type="entry name" value="Flavoprotein-like_sf"/>
</dbReference>
<dbReference type="Proteomes" id="UP000216004">
    <property type="component" value="Unassembled WGS sequence"/>
</dbReference>
<comment type="similarity">
    <text evidence="1">Belongs to the NAD(P)H dehydrogenase (quinone) family.</text>
</comment>
<keyword evidence="5" id="KW-1185">Reference proteome</keyword>
<dbReference type="InterPro" id="IPR003680">
    <property type="entry name" value="Flavodoxin_fold"/>
</dbReference>
<sequence>MKVVAIVANPEPNSLTQAMGNALLNGAAEGGALTDLIDLNSEHFNPVYSLEDRRYYLEQGPLPADVAALQQRIVDADVLAFVFPLYWFSMPAVMKGFFDRVLCRRFAYLKGGVPGVLAGKKVKLIVLCGGEEETFRVDGVDQAIDVQICQRTLRDYCGITDIEKVYIDGLIMGNMDEDIRKELKEQLFRISVMGRQLVVGSSDNEQRD</sequence>
<dbReference type="GO" id="GO:0005829">
    <property type="term" value="C:cytosol"/>
    <property type="evidence" value="ECO:0007669"/>
    <property type="project" value="TreeGrafter"/>
</dbReference>
<evidence type="ECO:0000313" key="4">
    <source>
        <dbReference type="EMBL" id="OZG50039.1"/>
    </source>
</evidence>
<evidence type="ECO:0000256" key="2">
    <source>
        <dbReference type="ARBA" id="ARBA00023002"/>
    </source>
</evidence>
<dbReference type="Pfam" id="PF02525">
    <property type="entry name" value="Flavodoxin_2"/>
    <property type="match status" value="1"/>
</dbReference>
<comment type="caution">
    <text evidence="4">The sequence shown here is derived from an EMBL/GenBank/DDBJ whole genome shotgun (WGS) entry which is preliminary data.</text>
</comment>
<name>A0A261ET53_9BIFI</name>
<evidence type="ECO:0000313" key="5">
    <source>
        <dbReference type="Proteomes" id="UP000216004"/>
    </source>
</evidence>
<evidence type="ECO:0000259" key="3">
    <source>
        <dbReference type="Pfam" id="PF02525"/>
    </source>
</evidence>
<dbReference type="AlphaFoldDB" id="A0A261ET53"/>